<dbReference type="Proteomes" id="UP001143910">
    <property type="component" value="Unassembled WGS sequence"/>
</dbReference>
<proteinExistence type="predicted"/>
<name>A0ACC1N9A9_9HYPO</name>
<gene>
    <name evidence="1" type="ORF">NQ176_g5458</name>
</gene>
<organism evidence="1 2">
    <name type="scientific">Zarea fungicola</name>
    <dbReference type="NCBI Taxonomy" id="93591"/>
    <lineage>
        <taxon>Eukaryota</taxon>
        <taxon>Fungi</taxon>
        <taxon>Dikarya</taxon>
        <taxon>Ascomycota</taxon>
        <taxon>Pezizomycotina</taxon>
        <taxon>Sordariomycetes</taxon>
        <taxon>Hypocreomycetidae</taxon>
        <taxon>Hypocreales</taxon>
        <taxon>Cordycipitaceae</taxon>
        <taxon>Zarea</taxon>
    </lineage>
</organism>
<evidence type="ECO:0000313" key="2">
    <source>
        <dbReference type="Proteomes" id="UP001143910"/>
    </source>
</evidence>
<dbReference type="EMBL" id="JANJQO010000694">
    <property type="protein sequence ID" value="KAJ2975550.1"/>
    <property type="molecule type" value="Genomic_DNA"/>
</dbReference>
<keyword evidence="2" id="KW-1185">Reference proteome</keyword>
<comment type="caution">
    <text evidence="1">The sequence shown here is derived from an EMBL/GenBank/DDBJ whole genome shotgun (WGS) entry which is preliminary data.</text>
</comment>
<reference evidence="1" key="1">
    <citation type="submission" date="2022-08" db="EMBL/GenBank/DDBJ databases">
        <title>Genome Sequence of Lecanicillium fungicola.</title>
        <authorList>
            <person name="Buettner E."/>
        </authorList>
    </citation>
    <scope>NUCLEOTIDE SEQUENCE</scope>
    <source>
        <strain evidence="1">Babe33</strain>
    </source>
</reference>
<evidence type="ECO:0000313" key="1">
    <source>
        <dbReference type="EMBL" id="KAJ2975550.1"/>
    </source>
</evidence>
<sequence length="243" mass="26300">MDPASAPPPPPPLYSHHPPATRDDQLMSQTRSLAVANCRRVDAPTALSGPLPRSTPRHDASSTSGTRTPTSLAIHRSISSDAQPLAAATGIPQESLSTAVDPRAWTYTPVSLSRDLSPSLSIPSLQTMPAEILLQILGYLDVCDLLPTSRVSDGPQLPRLLTPRDSPTLYGPMRQRSPFYFGFSLHHRPQIPGITHPSCFMQIHVADHHAIRRRHVTTFVLSAWPLYCTNTASGALGSPSLLC</sequence>
<accession>A0ACC1N9A9</accession>
<protein>
    <submittedName>
        <fullName evidence="1">Uncharacterized protein</fullName>
    </submittedName>
</protein>